<dbReference type="SUPFAM" id="SSF47336">
    <property type="entry name" value="ACP-like"/>
    <property type="match status" value="1"/>
</dbReference>
<proteinExistence type="predicted"/>
<dbReference type="Proteomes" id="UP000823842">
    <property type="component" value="Unassembled WGS sequence"/>
</dbReference>
<name>A0A9D2LV81_9FIRM</name>
<dbReference type="Pfam" id="PF00550">
    <property type="entry name" value="PP-binding"/>
    <property type="match status" value="1"/>
</dbReference>
<dbReference type="PROSITE" id="PS50075">
    <property type="entry name" value="CARRIER"/>
    <property type="match status" value="1"/>
</dbReference>
<dbReference type="EMBL" id="DWYZ01000286">
    <property type="protein sequence ID" value="HJB30077.1"/>
    <property type="molecule type" value="Genomic_DNA"/>
</dbReference>
<organism evidence="2 3">
    <name type="scientific">Candidatus Blautia faecavium</name>
    <dbReference type="NCBI Taxonomy" id="2838487"/>
    <lineage>
        <taxon>Bacteria</taxon>
        <taxon>Bacillati</taxon>
        <taxon>Bacillota</taxon>
        <taxon>Clostridia</taxon>
        <taxon>Lachnospirales</taxon>
        <taxon>Lachnospiraceae</taxon>
        <taxon>Blautia</taxon>
    </lineage>
</organism>
<dbReference type="AlphaFoldDB" id="A0A9D2LV81"/>
<reference evidence="2" key="2">
    <citation type="submission" date="2021-04" db="EMBL/GenBank/DDBJ databases">
        <authorList>
            <person name="Gilroy R."/>
        </authorList>
    </citation>
    <scope>NUCLEOTIDE SEQUENCE</scope>
    <source>
        <strain evidence="2">ChiSjej1B19-5720</strain>
    </source>
</reference>
<sequence length="79" mass="8466">MDRKELEAKVLELVATSYKKDLSTLSVDTSFKDDLGGASVQMVALVSEIENELDACIMLADASACATVGDLVDLVEQEL</sequence>
<dbReference type="Gene3D" id="1.10.1200.10">
    <property type="entry name" value="ACP-like"/>
    <property type="match status" value="1"/>
</dbReference>
<evidence type="ECO:0000313" key="3">
    <source>
        <dbReference type="Proteomes" id="UP000823842"/>
    </source>
</evidence>
<reference evidence="2" key="1">
    <citation type="journal article" date="2021" name="PeerJ">
        <title>Extensive microbial diversity within the chicken gut microbiome revealed by metagenomics and culture.</title>
        <authorList>
            <person name="Gilroy R."/>
            <person name="Ravi A."/>
            <person name="Getino M."/>
            <person name="Pursley I."/>
            <person name="Horton D.L."/>
            <person name="Alikhan N.F."/>
            <person name="Baker D."/>
            <person name="Gharbi K."/>
            <person name="Hall N."/>
            <person name="Watson M."/>
            <person name="Adriaenssens E.M."/>
            <person name="Foster-Nyarko E."/>
            <person name="Jarju S."/>
            <person name="Secka A."/>
            <person name="Antonio M."/>
            <person name="Oren A."/>
            <person name="Chaudhuri R.R."/>
            <person name="La Ragione R."/>
            <person name="Hildebrand F."/>
            <person name="Pallen M.J."/>
        </authorList>
    </citation>
    <scope>NUCLEOTIDE SEQUENCE</scope>
    <source>
        <strain evidence="2">ChiSjej1B19-5720</strain>
    </source>
</reference>
<gene>
    <name evidence="2" type="ORF">IAA06_14985</name>
</gene>
<evidence type="ECO:0000313" key="2">
    <source>
        <dbReference type="EMBL" id="HJB30077.1"/>
    </source>
</evidence>
<protein>
    <submittedName>
        <fullName evidence="2">Acyl carrier protein</fullName>
    </submittedName>
</protein>
<dbReference type="InterPro" id="IPR036736">
    <property type="entry name" value="ACP-like_sf"/>
</dbReference>
<accession>A0A9D2LV81</accession>
<evidence type="ECO:0000259" key="1">
    <source>
        <dbReference type="PROSITE" id="PS50075"/>
    </source>
</evidence>
<comment type="caution">
    <text evidence="2">The sequence shown here is derived from an EMBL/GenBank/DDBJ whole genome shotgun (WGS) entry which is preliminary data.</text>
</comment>
<dbReference type="InterPro" id="IPR009081">
    <property type="entry name" value="PP-bd_ACP"/>
</dbReference>
<feature type="domain" description="Carrier" evidence="1">
    <location>
        <begin position="1"/>
        <end position="79"/>
    </location>
</feature>